<sequence length="327" mass="35710">PLLTGRSDPDPEKPNATVPCAVKPLRRSPLHAGVIHKLLTSSFNQMDTPTPHLRRPTTPVAAPFDSPAPAATPTGATNLPPWVFEEEPQDLDVFKKRLTMAIRFGTTILDTDSHIGKMLDNLIRALERDDQAWVLYQKGKTVVDIMVKAIKPLGLQNSSGPPRRAPDLEKDSANAAPGESERLLTEKMDKWESARNKKVTKLQGSANKSLGREAKIEGIVSVTTTFLDTGSDAWVDSSSNAAELLISRAVMERLGFSEDELLSHAFAKQEVWDLSDMDKPSAMASVSRLTQVAASSVECGDDGIHCATPNIQVPSAEDEEGERWLKR</sequence>
<reference evidence="2 3" key="1">
    <citation type="submission" date="2018-08" db="EMBL/GenBank/DDBJ databases">
        <title>Aphanomyces genome sequencing and annotation.</title>
        <authorList>
            <person name="Minardi D."/>
            <person name="Oidtmann B."/>
            <person name="Van Der Giezen M."/>
            <person name="Studholme D.J."/>
        </authorList>
    </citation>
    <scope>NUCLEOTIDE SEQUENCE [LARGE SCALE GENOMIC DNA]</scope>
    <source>
        <strain evidence="2 3">197901</strain>
    </source>
</reference>
<evidence type="ECO:0000256" key="1">
    <source>
        <dbReference type="SAM" id="MobiDB-lite"/>
    </source>
</evidence>
<dbReference type="VEuPathDB" id="FungiDB:H257_02298"/>
<accession>A0A397FMU5</accession>
<feature type="non-terminal residue" evidence="2">
    <location>
        <position position="1"/>
    </location>
</feature>
<evidence type="ECO:0000313" key="2">
    <source>
        <dbReference type="EMBL" id="RHZ34312.1"/>
    </source>
</evidence>
<name>A0A397FMU5_APHAT</name>
<protein>
    <submittedName>
        <fullName evidence="2">Uncharacterized protein</fullName>
    </submittedName>
</protein>
<dbReference type="EMBL" id="QUTE01005954">
    <property type="protein sequence ID" value="RHZ34312.1"/>
    <property type="molecule type" value="Genomic_DNA"/>
</dbReference>
<dbReference type="AlphaFoldDB" id="A0A397FMU5"/>
<comment type="caution">
    <text evidence="2">The sequence shown here is derived from an EMBL/GenBank/DDBJ whole genome shotgun (WGS) entry which is preliminary data.</text>
</comment>
<feature type="region of interest" description="Disordered" evidence="1">
    <location>
        <begin position="154"/>
        <end position="182"/>
    </location>
</feature>
<organism evidence="2 3">
    <name type="scientific">Aphanomyces astaci</name>
    <name type="common">Crayfish plague agent</name>
    <dbReference type="NCBI Taxonomy" id="112090"/>
    <lineage>
        <taxon>Eukaryota</taxon>
        <taxon>Sar</taxon>
        <taxon>Stramenopiles</taxon>
        <taxon>Oomycota</taxon>
        <taxon>Saprolegniomycetes</taxon>
        <taxon>Saprolegniales</taxon>
        <taxon>Verrucalvaceae</taxon>
        <taxon>Aphanomyces</taxon>
    </lineage>
</organism>
<proteinExistence type="predicted"/>
<gene>
    <name evidence="2" type="ORF">DYB31_013499</name>
</gene>
<evidence type="ECO:0000313" key="3">
    <source>
        <dbReference type="Proteomes" id="UP000266196"/>
    </source>
</evidence>
<dbReference type="Proteomes" id="UP000266196">
    <property type="component" value="Unassembled WGS sequence"/>
</dbReference>